<dbReference type="InterPro" id="IPR024320">
    <property type="entry name" value="LPG_synthase_C"/>
</dbReference>
<feature type="transmembrane region" description="Helical" evidence="6">
    <location>
        <begin position="190"/>
        <end position="212"/>
    </location>
</feature>
<keyword evidence="2" id="KW-1003">Cell membrane</keyword>
<comment type="caution">
    <text evidence="8">The sequence shown here is derived from an EMBL/GenBank/DDBJ whole genome shotgun (WGS) entry which is preliminary data.</text>
</comment>
<dbReference type="InterPro" id="IPR016181">
    <property type="entry name" value="Acyl_CoA_acyltransferase"/>
</dbReference>
<evidence type="ECO:0000259" key="7">
    <source>
        <dbReference type="Pfam" id="PF09924"/>
    </source>
</evidence>
<keyword evidence="9" id="KW-1185">Reference proteome</keyword>
<dbReference type="SUPFAM" id="SSF55729">
    <property type="entry name" value="Acyl-CoA N-acyltransferases (Nat)"/>
    <property type="match status" value="1"/>
</dbReference>
<name>A0ABW2PME6_9BACL</name>
<feature type="transmembrane region" description="Helical" evidence="6">
    <location>
        <begin position="51"/>
        <end position="72"/>
    </location>
</feature>
<evidence type="ECO:0000256" key="6">
    <source>
        <dbReference type="SAM" id="Phobius"/>
    </source>
</evidence>
<dbReference type="PANTHER" id="PTHR34697:SF2">
    <property type="entry name" value="PHOSPHATIDYLGLYCEROL LYSYLTRANSFERASE"/>
    <property type="match status" value="1"/>
</dbReference>
<comment type="subcellular location">
    <subcellularLocation>
        <location evidence="1">Cell membrane</location>
        <topology evidence="1">Multi-pass membrane protein</topology>
    </subcellularLocation>
</comment>
<evidence type="ECO:0000313" key="9">
    <source>
        <dbReference type="Proteomes" id="UP001596439"/>
    </source>
</evidence>
<dbReference type="InterPro" id="IPR051211">
    <property type="entry name" value="PG_lysyltransferase"/>
</dbReference>
<feature type="transmembrane region" description="Helical" evidence="6">
    <location>
        <begin position="413"/>
        <end position="429"/>
    </location>
</feature>
<reference evidence="9" key="1">
    <citation type="journal article" date="2019" name="Int. J. Syst. Evol. Microbiol.">
        <title>The Global Catalogue of Microorganisms (GCM) 10K type strain sequencing project: providing services to taxonomists for standard genome sequencing and annotation.</title>
        <authorList>
            <consortium name="The Broad Institute Genomics Platform"/>
            <consortium name="The Broad Institute Genome Sequencing Center for Infectious Disease"/>
            <person name="Wu L."/>
            <person name="Ma J."/>
        </authorList>
    </citation>
    <scope>NUCLEOTIDE SEQUENCE [LARGE SCALE GENOMIC DNA]</scope>
    <source>
        <strain evidence="9">CCUG 55590</strain>
    </source>
</reference>
<feature type="transmembrane region" description="Helical" evidence="6">
    <location>
        <begin position="449"/>
        <end position="467"/>
    </location>
</feature>
<feature type="transmembrane region" description="Helical" evidence="6">
    <location>
        <begin position="327"/>
        <end position="349"/>
    </location>
</feature>
<evidence type="ECO:0000256" key="4">
    <source>
        <dbReference type="ARBA" id="ARBA00022989"/>
    </source>
</evidence>
<feature type="transmembrane region" description="Helical" evidence="6">
    <location>
        <begin position="479"/>
        <end position="501"/>
    </location>
</feature>
<keyword evidence="4 6" id="KW-1133">Transmembrane helix</keyword>
<feature type="transmembrane region" description="Helical" evidence="6">
    <location>
        <begin position="224"/>
        <end position="244"/>
    </location>
</feature>
<dbReference type="NCBIfam" id="NF033480">
    <property type="entry name" value="bifunc_MprF"/>
    <property type="match status" value="1"/>
</dbReference>
<evidence type="ECO:0000256" key="2">
    <source>
        <dbReference type="ARBA" id="ARBA00022475"/>
    </source>
</evidence>
<evidence type="ECO:0000256" key="1">
    <source>
        <dbReference type="ARBA" id="ARBA00004651"/>
    </source>
</evidence>
<dbReference type="PANTHER" id="PTHR34697">
    <property type="entry name" value="PHOSPHATIDYLGLYCEROL LYSYLTRANSFERASE"/>
    <property type="match status" value="1"/>
</dbReference>
<dbReference type="EMBL" id="JBHTCE010000002">
    <property type="protein sequence ID" value="MFC7390648.1"/>
    <property type="molecule type" value="Genomic_DNA"/>
</dbReference>
<dbReference type="RefSeq" id="WP_214790014.1">
    <property type="nucleotide sequence ID" value="NZ_JANIEL010000080.1"/>
</dbReference>
<dbReference type="Proteomes" id="UP001596439">
    <property type="component" value="Unassembled WGS sequence"/>
</dbReference>
<feature type="transmembrane region" description="Helical" evidence="6">
    <location>
        <begin position="84"/>
        <end position="108"/>
    </location>
</feature>
<dbReference type="Gene3D" id="3.40.630.30">
    <property type="match status" value="1"/>
</dbReference>
<organism evidence="8 9">
    <name type="scientific">Exiguobacterium aestuarii</name>
    <dbReference type="NCBI Taxonomy" id="273527"/>
    <lineage>
        <taxon>Bacteria</taxon>
        <taxon>Bacillati</taxon>
        <taxon>Bacillota</taxon>
        <taxon>Bacilli</taxon>
        <taxon>Bacillales</taxon>
        <taxon>Bacillales Family XII. Incertae Sedis</taxon>
        <taxon>Exiguobacterium</taxon>
    </lineage>
</organism>
<proteinExistence type="predicted"/>
<feature type="transmembrane region" description="Helical" evidence="6">
    <location>
        <begin position="160"/>
        <end position="178"/>
    </location>
</feature>
<feature type="domain" description="Phosphatidylglycerol lysyltransferase C-terminal" evidence="7">
    <location>
        <begin position="530"/>
        <end position="809"/>
    </location>
</feature>
<gene>
    <name evidence="8" type="primary">mprF</name>
    <name evidence="8" type="ORF">ACFQO8_10895</name>
</gene>
<protein>
    <submittedName>
        <fullName evidence="8">Bifunctional lysylphosphatidylglycerol flippase/synthetase MprF</fullName>
    </submittedName>
</protein>
<feature type="transmembrane region" description="Helical" evidence="6">
    <location>
        <begin position="128"/>
        <end position="148"/>
    </location>
</feature>
<evidence type="ECO:0000313" key="8">
    <source>
        <dbReference type="EMBL" id="MFC7390648.1"/>
    </source>
</evidence>
<dbReference type="Pfam" id="PF09924">
    <property type="entry name" value="LPG_synthase_C"/>
    <property type="match status" value="1"/>
</dbReference>
<feature type="transmembrane region" description="Helical" evidence="6">
    <location>
        <begin position="264"/>
        <end position="293"/>
    </location>
</feature>
<evidence type="ECO:0000256" key="5">
    <source>
        <dbReference type="ARBA" id="ARBA00023136"/>
    </source>
</evidence>
<keyword evidence="5 6" id="KW-0472">Membrane</keyword>
<accession>A0ABW2PME6</accession>
<feature type="transmembrane region" description="Helical" evidence="6">
    <location>
        <begin position="391"/>
        <end position="407"/>
    </location>
</feature>
<feature type="transmembrane region" description="Helical" evidence="6">
    <location>
        <begin position="361"/>
        <end position="379"/>
    </location>
</feature>
<evidence type="ECO:0000256" key="3">
    <source>
        <dbReference type="ARBA" id="ARBA00022692"/>
    </source>
</evidence>
<keyword evidence="3 6" id="KW-0812">Transmembrane</keyword>
<sequence length="830" mass="93486">MRTRFSWKQLKWLIPIALIGLILFQSGQELKNLSLATAFTTLKQLTGWEQFTLILLGGFAVLTMTGYDYFLLRSLHIQLPKRKVVQTAWITNSMNGMLGFGGVIGIALRTSLYRPYTDTKRLLRAIGWMTPTLISGLSILSIGVLFGIFPAGGLVGTKPWIWPVLLAVSAMLPFYLFVTSRRSNVGWSTLIGYTMTSLAEWVTAGLVAVYALSLLDGSASFTQLFGVFIVATVVGVVSLVPGGAGTFDLLYLVGMTQLGIHQDIVLSSLIIYRFVYFVVPFLIGLFLAAIAFGDQVVKQIEYRPIIGSSYEIGTVVWRIVSRTLAKIGRLTGSLIALMSSLLIWFQTLLPSVTPLYEVNRWFEWIGTLLLLSAGLLMFLSVYGMYVRTKRTLWLLNTAFIWASIGVIARGLNLFETFVVIGFATFVWLTRKRHVRYRSILTTGRLIRNLFYVLLYVGSHALLLQSFAGTYDLFFTSHQAGWLTVLLLLFTSLVASALLLLFDRWKRPALGEAYDEDRIRQFQATQHISSSFDLAHMADKRFYMNEAGNACLLFATARNHAIVLGDIQGERQAATALLTRFIEDADRIGYIPLFYQITPNWMPRLHDAGFTFFKLGEEATIDVSTFSLSGKKRANMRSLYNQFEKKGITFEIVCEPSLLLLEELKEISDEWIGNRNEKGFSLGFFDYETLTRYPIALLRDADGVVVAFISLLRGNGAISIDLMRSKNDAPSGAIEVLILHIIEWARAEGYEHVGLGVAPLAAVGEQTFSHWPERVAADIFENISYIYPFSGLRQFKQKFKPSWEGRYLAFRQRRKLLPSILRTARLISRKR</sequence>